<name>A0A4S8KJG9_DENBC</name>
<feature type="compositionally biased region" description="Basic residues" evidence="1">
    <location>
        <begin position="274"/>
        <end position="283"/>
    </location>
</feature>
<evidence type="ECO:0000256" key="1">
    <source>
        <dbReference type="SAM" id="MobiDB-lite"/>
    </source>
</evidence>
<evidence type="ECO:0000313" key="3">
    <source>
        <dbReference type="Proteomes" id="UP000297245"/>
    </source>
</evidence>
<organism evidence="2 3">
    <name type="scientific">Dendrothele bispora (strain CBS 962.96)</name>
    <dbReference type="NCBI Taxonomy" id="1314807"/>
    <lineage>
        <taxon>Eukaryota</taxon>
        <taxon>Fungi</taxon>
        <taxon>Dikarya</taxon>
        <taxon>Basidiomycota</taxon>
        <taxon>Agaricomycotina</taxon>
        <taxon>Agaricomycetes</taxon>
        <taxon>Agaricomycetidae</taxon>
        <taxon>Agaricales</taxon>
        <taxon>Agaricales incertae sedis</taxon>
        <taxon>Dendrothele</taxon>
    </lineage>
</organism>
<gene>
    <name evidence="2" type="ORF">K435DRAFT_880514</name>
</gene>
<feature type="region of interest" description="Disordered" evidence="1">
    <location>
        <begin position="1"/>
        <end position="108"/>
    </location>
</feature>
<feature type="compositionally biased region" description="Acidic residues" evidence="1">
    <location>
        <begin position="293"/>
        <end position="304"/>
    </location>
</feature>
<feature type="compositionally biased region" description="Basic residues" evidence="1">
    <location>
        <begin position="36"/>
        <end position="47"/>
    </location>
</feature>
<protein>
    <submittedName>
        <fullName evidence="2">Uncharacterized protein</fullName>
    </submittedName>
</protein>
<keyword evidence="3" id="KW-1185">Reference proteome</keyword>
<feature type="compositionally biased region" description="Polar residues" evidence="1">
    <location>
        <begin position="1"/>
        <end position="24"/>
    </location>
</feature>
<dbReference type="Proteomes" id="UP000297245">
    <property type="component" value="Unassembled WGS sequence"/>
</dbReference>
<feature type="compositionally biased region" description="Basic and acidic residues" evidence="1">
    <location>
        <begin position="255"/>
        <end position="273"/>
    </location>
</feature>
<evidence type="ECO:0000313" key="2">
    <source>
        <dbReference type="EMBL" id="THU75590.1"/>
    </source>
</evidence>
<dbReference type="EMBL" id="ML181835">
    <property type="protein sequence ID" value="THU75590.1"/>
    <property type="molecule type" value="Genomic_DNA"/>
</dbReference>
<proteinExistence type="predicted"/>
<feature type="compositionally biased region" description="Acidic residues" evidence="1">
    <location>
        <begin position="406"/>
        <end position="421"/>
    </location>
</feature>
<accession>A0A4S8KJG9</accession>
<feature type="compositionally biased region" description="Acidic residues" evidence="1">
    <location>
        <begin position="332"/>
        <end position="348"/>
    </location>
</feature>
<feature type="compositionally biased region" description="Polar residues" evidence="1">
    <location>
        <begin position="364"/>
        <end position="401"/>
    </location>
</feature>
<reference evidence="2 3" key="1">
    <citation type="journal article" date="2019" name="Nat. Ecol. Evol.">
        <title>Megaphylogeny resolves global patterns of mushroom evolution.</title>
        <authorList>
            <person name="Varga T."/>
            <person name="Krizsan K."/>
            <person name="Foldi C."/>
            <person name="Dima B."/>
            <person name="Sanchez-Garcia M."/>
            <person name="Sanchez-Ramirez S."/>
            <person name="Szollosi G.J."/>
            <person name="Szarkandi J.G."/>
            <person name="Papp V."/>
            <person name="Albert L."/>
            <person name="Andreopoulos W."/>
            <person name="Angelini C."/>
            <person name="Antonin V."/>
            <person name="Barry K.W."/>
            <person name="Bougher N.L."/>
            <person name="Buchanan P."/>
            <person name="Buyck B."/>
            <person name="Bense V."/>
            <person name="Catcheside P."/>
            <person name="Chovatia M."/>
            <person name="Cooper J."/>
            <person name="Damon W."/>
            <person name="Desjardin D."/>
            <person name="Finy P."/>
            <person name="Geml J."/>
            <person name="Haridas S."/>
            <person name="Hughes K."/>
            <person name="Justo A."/>
            <person name="Karasinski D."/>
            <person name="Kautmanova I."/>
            <person name="Kiss B."/>
            <person name="Kocsube S."/>
            <person name="Kotiranta H."/>
            <person name="LaButti K.M."/>
            <person name="Lechner B.E."/>
            <person name="Liimatainen K."/>
            <person name="Lipzen A."/>
            <person name="Lukacs Z."/>
            <person name="Mihaltcheva S."/>
            <person name="Morgado L.N."/>
            <person name="Niskanen T."/>
            <person name="Noordeloos M.E."/>
            <person name="Ohm R.A."/>
            <person name="Ortiz-Santana B."/>
            <person name="Ovrebo C."/>
            <person name="Racz N."/>
            <person name="Riley R."/>
            <person name="Savchenko A."/>
            <person name="Shiryaev A."/>
            <person name="Soop K."/>
            <person name="Spirin V."/>
            <person name="Szebenyi C."/>
            <person name="Tomsovsky M."/>
            <person name="Tulloss R.E."/>
            <person name="Uehling J."/>
            <person name="Grigoriev I.V."/>
            <person name="Vagvolgyi C."/>
            <person name="Papp T."/>
            <person name="Martin F.M."/>
            <person name="Miettinen O."/>
            <person name="Hibbett D.S."/>
            <person name="Nagy L.G."/>
        </authorList>
    </citation>
    <scope>NUCLEOTIDE SEQUENCE [LARGE SCALE GENOMIC DNA]</scope>
    <source>
        <strain evidence="2 3">CBS 962.96</strain>
    </source>
</reference>
<sequence length="511" mass="56432">MVHSIRPQTKSESSGTRSGTQFRESNPPLKQNPRPAAKRPTRGKGAKAKTSAPDPPPPLGVIQEHEALDPEDDAPARSPTPLPEEDDPPPWDNPSSSTIPTSEPLPRSNVSEALEVIRSYALTQEGEVHEITERVQKVLKRDFTFAWCGVIDAATQEDPDEDYNVTLTRVQDKAAQSLSLSVAELSLVLPDAAAGENLTLGRSPARMSRMRPISPLPDNLDDEEREEFPLMRGSSPLDAWQRSDGLEFTEEVGGDVDKENAEGKDTAIKEAHTRTHVSRRRKTVGSYAYERCDDAELDLGESDDFEKTEIEKRKKENRNRVSRGLTPLPSFGEDEDEDEDENEDDGVEVDPPLRSSKRHYGNSKHASQKMSTSTKAKSQANPVSSGGQAKKSATTNASNRQAATADADEEDDEDGLSDSDEPIGKPGPVDAEVRAEAQRNYEEYEAKQRELAARSGKPLSAIFQAAGDPRKLLRSWNLWNVWQKWLVHEEGGQKEGEVPEAGEGQIAWMKR</sequence>
<feature type="region of interest" description="Disordered" evidence="1">
    <location>
        <begin position="251"/>
        <end position="446"/>
    </location>
</feature>
<feature type="compositionally biased region" description="Basic and acidic residues" evidence="1">
    <location>
        <begin position="431"/>
        <end position="446"/>
    </location>
</feature>
<dbReference type="AlphaFoldDB" id="A0A4S8KJG9"/>
<feature type="compositionally biased region" description="Basic and acidic residues" evidence="1">
    <location>
        <begin position="305"/>
        <end position="314"/>
    </location>
</feature>